<feature type="transmembrane region" description="Helical" evidence="7">
    <location>
        <begin position="172"/>
        <end position="195"/>
    </location>
</feature>
<dbReference type="InterPro" id="IPR000515">
    <property type="entry name" value="MetI-like"/>
</dbReference>
<evidence type="ECO:0000256" key="3">
    <source>
        <dbReference type="ARBA" id="ARBA00022475"/>
    </source>
</evidence>
<feature type="domain" description="ABC transmembrane type-1" evidence="8">
    <location>
        <begin position="84"/>
        <end position="307"/>
    </location>
</feature>
<evidence type="ECO:0000256" key="5">
    <source>
        <dbReference type="ARBA" id="ARBA00022989"/>
    </source>
</evidence>
<dbReference type="GO" id="GO:0055085">
    <property type="term" value="P:transmembrane transport"/>
    <property type="evidence" value="ECO:0007669"/>
    <property type="project" value="InterPro"/>
</dbReference>
<feature type="transmembrane region" description="Helical" evidence="7">
    <location>
        <begin position="24"/>
        <end position="42"/>
    </location>
</feature>
<sequence>MKHKKSTGTGSEQGRCSEWKKNRFLFLMLVPGLIVLFFNNYLPMAGIVMAFEKINFKKFAFFGEWVGLSNLKAFFKSTYAPVILKNTLLYNLAFIVLGLVIALFFAISLNELRSQYGRKVYQTIMFLPYFMSWAVMTGIVTAFLNHTNGLMNSAVLPAFGKNPIKWYSSPKYWPFILTFINIWKGAGYGSVMYLASINNIDTSIFDAAAIDGAGKWTQIKSITLPLLRPMVIILTLMNIGKIFNTDIGLFYTVPQLGLNGILTKAVSTMDTYVYTNLISGNSVSSINYAAAAAFFQSIVGFILVVLTNWIVKKIDEDYALF</sequence>
<keyword evidence="10" id="KW-1185">Reference proteome</keyword>
<dbReference type="EMBL" id="JAJEPR010000024">
    <property type="protein sequence ID" value="MCC2190638.1"/>
    <property type="molecule type" value="Genomic_DNA"/>
</dbReference>
<dbReference type="PANTHER" id="PTHR30193">
    <property type="entry name" value="ABC TRANSPORTER PERMEASE PROTEIN"/>
    <property type="match status" value="1"/>
</dbReference>
<feature type="transmembrane region" description="Helical" evidence="7">
    <location>
        <begin position="88"/>
        <end position="112"/>
    </location>
</feature>
<comment type="subcellular location">
    <subcellularLocation>
        <location evidence="1 7">Cell membrane</location>
        <topology evidence="1 7">Multi-pass membrane protein</topology>
    </subcellularLocation>
</comment>
<dbReference type="Pfam" id="PF00528">
    <property type="entry name" value="BPD_transp_1"/>
    <property type="match status" value="1"/>
</dbReference>
<accession>A0AAE3DUE2</accession>
<dbReference type="InterPro" id="IPR051393">
    <property type="entry name" value="ABC_transporter_permease"/>
</dbReference>
<dbReference type="GO" id="GO:0005886">
    <property type="term" value="C:plasma membrane"/>
    <property type="evidence" value="ECO:0007669"/>
    <property type="project" value="UniProtKB-SubCell"/>
</dbReference>
<dbReference type="SUPFAM" id="SSF161098">
    <property type="entry name" value="MetI-like"/>
    <property type="match status" value="1"/>
</dbReference>
<dbReference type="InterPro" id="IPR035906">
    <property type="entry name" value="MetI-like_sf"/>
</dbReference>
<evidence type="ECO:0000256" key="2">
    <source>
        <dbReference type="ARBA" id="ARBA00022448"/>
    </source>
</evidence>
<dbReference type="PANTHER" id="PTHR30193:SF44">
    <property type="entry name" value="LACTOSE TRANSPORT SYSTEM PERMEASE PROTEIN LACF"/>
    <property type="match status" value="1"/>
</dbReference>
<evidence type="ECO:0000256" key="7">
    <source>
        <dbReference type="RuleBase" id="RU363032"/>
    </source>
</evidence>
<reference evidence="9 10" key="1">
    <citation type="submission" date="2021-10" db="EMBL/GenBank/DDBJ databases">
        <title>Anaerobic single-cell dispensing facilitates the cultivation of human gut bacteria.</title>
        <authorList>
            <person name="Afrizal A."/>
        </authorList>
    </citation>
    <scope>NUCLEOTIDE SEQUENCE [LARGE SCALE GENOMIC DNA]</scope>
    <source>
        <strain evidence="9 10">CLA-AA-H277</strain>
    </source>
</reference>
<keyword evidence="3" id="KW-1003">Cell membrane</keyword>
<comment type="similarity">
    <text evidence="7">Belongs to the binding-protein-dependent transport system permease family.</text>
</comment>
<proteinExistence type="inferred from homology"/>
<dbReference type="CDD" id="cd06261">
    <property type="entry name" value="TM_PBP2"/>
    <property type="match status" value="1"/>
</dbReference>
<evidence type="ECO:0000256" key="4">
    <source>
        <dbReference type="ARBA" id="ARBA00022692"/>
    </source>
</evidence>
<evidence type="ECO:0000256" key="6">
    <source>
        <dbReference type="ARBA" id="ARBA00023136"/>
    </source>
</evidence>
<feature type="transmembrane region" description="Helical" evidence="7">
    <location>
        <begin position="124"/>
        <end position="144"/>
    </location>
</feature>
<feature type="transmembrane region" description="Helical" evidence="7">
    <location>
        <begin position="286"/>
        <end position="311"/>
    </location>
</feature>
<organism evidence="9 10">
    <name type="scientific">Fusicatenibacter faecihominis</name>
    <dbReference type="NCBI Taxonomy" id="2881276"/>
    <lineage>
        <taxon>Bacteria</taxon>
        <taxon>Bacillati</taxon>
        <taxon>Bacillota</taxon>
        <taxon>Clostridia</taxon>
        <taxon>Lachnospirales</taxon>
        <taxon>Lachnospiraceae</taxon>
        <taxon>Fusicatenibacter</taxon>
    </lineage>
</organism>
<name>A0AAE3DUE2_9FIRM</name>
<comment type="caution">
    <text evidence="9">The sequence shown here is derived from an EMBL/GenBank/DDBJ whole genome shotgun (WGS) entry which is preliminary data.</text>
</comment>
<keyword evidence="4 7" id="KW-0812">Transmembrane</keyword>
<keyword evidence="6 7" id="KW-0472">Membrane</keyword>
<dbReference type="PROSITE" id="PS50928">
    <property type="entry name" value="ABC_TM1"/>
    <property type="match status" value="1"/>
</dbReference>
<protein>
    <submittedName>
        <fullName evidence="9">ABC transporter permease subunit</fullName>
    </submittedName>
</protein>
<keyword evidence="5 7" id="KW-1133">Transmembrane helix</keyword>
<evidence type="ECO:0000259" key="8">
    <source>
        <dbReference type="PROSITE" id="PS50928"/>
    </source>
</evidence>
<evidence type="ECO:0000313" key="10">
    <source>
        <dbReference type="Proteomes" id="UP001197875"/>
    </source>
</evidence>
<dbReference type="RefSeq" id="WP_227615688.1">
    <property type="nucleotide sequence ID" value="NZ_JAJEPR010000024.1"/>
</dbReference>
<dbReference type="Gene3D" id="1.10.3720.10">
    <property type="entry name" value="MetI-like"/>
    <property type="match status" value="1"/>
</dbReference>
<keyword evidence="2 7" id="KW-0813">Transport</keyword>
<gene>
    <name evidence="9" type="ORF">LKD71_12670</name>
</gene>
<dbReference type="Proteomes" id="UP001197875">
    <property type="component" value="Unassembled WGS sequence"/>
</dbReference>
<evidence type="ECO:0000313" key="9">
    <source>
        <dbReference type="EMBL" id="MCC2190638.1"/>
    </source>
</evidence>
<evidence type="ECO:0000256" key="1">
    <source>
        <dbReference type="ARBA" id="ARBA00004651"/>
    </source>
</evidence>
<dbReference type="AlphaFoldDB" id="A0AAE3DUE2"/>